<evidence type="ECO:0000259" key="1">
    <source>
        <dbReference type="Pfam" id="PF12867"/>
    </source>
</evidence>
<protein>
    <submittedName>
        <fullName evidence="2">Uncharacterized damage-inducible protein DinB (Forms a four-helix bundle)</fullName>
    </submittedName>
</protein>
<dbReference type="Pfam" id="PF12867">
    <property type="entry name" value="DinB_2"/>
    <property type="match status" value="1"/>
</dbReference>
<reference evidence="2 3" key="1">
    <citation type="submission" date="2016-10" db="EMBL/GenBank/DDBJ databases">
        <authorList>
            <person name="de Groot N.N."/>
        </authorList>
    </citation>
    <scope>NUCLEOTIDE SEQUENCE [LARGE SCALE GENOMIC DNA]</scope>
    <source>
        <strain evidence="2 3">MP1X4</strain>
    </source>
</reference>
<dbReference type="AlphaFoldDB" id="A0A1H2B125"/>
<dbReference type="InterPro" id="IPR024775">
    <property type="entry name" value="DinB-like"/>
</dbReference>
<dbReference type="STRING" id="652787.SAMN05216490_3826"/>
<keyword evidence="3" id="KW-1185">Reference proteome</keyword>
<dbReference type="EMBL" id="LT629740">
    <property type="protein sequence ID" value="SDT51486.1"/>
    <property type="molecule type" value="Genomic_DNA"/>
</dbReference>
<feature type="domain" description="DinB-like" evidence="1">
    <location>
        <begin position="35"/>
        <end position="164"/>
    </location>
</feature>
<dbReference type="Gene3D" id="1.20.120.450">
    <property type="entry name" value="dinb family like domain"/>
    <property type="match status" value="1"/>
</dbReference>
<proteinExistence type="predicted"/>
<dbReference type="InterPro" id="IPR034660">
    <property type="entry name" value="DinB/YfiT-like"/>
</dbReference>
<accession>A0A1H2B125</accession>
<gene>
    <name evidence="2" type="ORF">SAMN05216490_3826</name>
</gene>
<organism evidence="2 3">
    <name type="scientific">Mucilaginibacter mallensis</name>
    <dbReference type="NCBI Taxonomy" id="652787"/>
    <lineage>
        <taxon>Bacteria</taxon>
        <taxon>Pseudomonadati</taxon>
        <taxon>Bacteroidota</taxon>
        <taxon>Sphingobacteriia</taxon>
        <taxon>Sphingobacteriales</taxon>
        <taxon>Sphingobacteriaceae</taxon>
        <taxon>Mucilaginibacter</taxon>
    </lineage>
</organism>
<name>A0A1H2B125_MUCMA</name>
<evidence type="ECO:0000313" key="2">
    <source>
        <dbReference type="EMBL" id="SDT51486.1"/>
    </source>
</evidence>
<dbReference type="OrthoDB" id="9793216at2"/>
<dbReference type="RefSeq" id="WP_091376635.1">
    <property type="nucleotide sequence ID" value="NZ_LT629740.1"/>
</dbReference>
<dbReference type="SUPFAM" id="SSF109854">
    <property type="entry name" value="DinB/YfiT-like putative metalloenzymes"/>
    <property type="match status" value="1"/>
</dbReference>
<evidence type="ECO:0000313" key="3">
    <source>
        <dbReference type="Proteomes" id="UP000199679"/>
    </source>
</evidence>
<sequence length="171" mass="19755">MINKPQPGEYAPYAAGYVNKVPNGPVLEILDYLKDSTYNFFARMTDEQADYAYAEGKWTLKEVLGHMIDTERVFAFRALCFSRGEQQHFPGFDQEQYVQNSTFDSRTIQDLALEFKVVRESSLFLYRSLTEEQSLLKGTASNYSTSVRALVYMTAGHELYHLDLIKENYIK</sequence>
<dbReference type="Proteomes" id="UP000199679">
    <property type="component" value="Chromosome I"/>
</dbReference>